<keyword evidence="15" id="KW-1185">Reference proteome</keyword>
<comment type="caution">
    <text evidence="14">The sequence shown here is derived from an EMBL/GenBank/DDBJ whole genome shotgun (WGS) entry which is preliminary data.</text>
</comment>
<keyword evidence="4 9" id="KW-0547">Nucleotide-binding</keyword>
<dbReference type="PROSITE" id="PS50011">
    <property type="entry name" value="PROTEIN_KINASE_DOM"/>
    <property type="match status" value="1"/>
</dbReference>
<dbReference type="Pfam" id="PF22888">
    <property type="entry name" value="FIMAH"/>
    <property type="match status" value="1"/>
</dbReference>
<dbReference type="EC" id="2.7.11.1" evidence="1"/>
<name>A0A4Q8B4H1_9ACTN</name>
<feature type="transmembrane region" description="Helical" evidence="12">
    <location>
        <begin position="351"/>
        <end position="370"/>
    </location>
</feature>
<comment type="catalytic activity">
    <reaction evidence="7">
        <text>L-threonyl-[protein] + ATP = O-phospho-L-threonyl-[protein] + ADP + H(+)</text>
        <dbReference type="Rhea" id="RHEA:46608"/>
        <dbReference type="Rhea" id="RHEA-COMP:11060"/>
        <dbReference type="Rhea" id="RHEA-COMP:11605"/>
        <dbReference type="ChEBI" id="CHEBI:15378"/>
        <dbReference type="ChEBI" id="CHEBI:30013"/>
        <dbReference type="ChEBI" id="CHEBI:30616"/>
        <dbReference type="ChEBI" id="CHEBI:61977"/>
        <dbReference type="ChEBI" id="CHEBI:456216"/>
        <dbReference type="EC" id="2.7.11.1"/>
    </reaction>
</comment>
<dbReference type="InterPro" id="IPR008271">
    <property type="entry name" value="Ser/Thr_kinase_AS"/>
</dbReference>
<evidence type="ECO:0000256" key="6">
    <source>
        <dbReference type="ARBA" id="ARBA00022840"/>
    </source>
</evidence>
<sequence>MVLRRLLNDRYLSEELLGTGGMGEVWRGRDLRLDRPVAIKVLTAAGLDEPMAAERFDREARAAARLTHPHIVAVYDFGTEEHDSYLVMELVEGRTVAALIADGPLPVEQAVSIAMQACDGIGAAHLAGVVHRDVKPGNLIVTPSGTVKICDFGIARLPQALGQNTLTGPATKLGTSSYMSPEQALGRPVDPRTDLYSLGCTLYAMLAGIPPFFGDPLSVLHQHVNEPPPPLRTRRPDVPDDLDALVSELLAKDPADRPTNAAAVRVRLAALLSSDAVTAAAAPVAVVAAGAPVAVVAAGAPRLAGADQSPDGPEVAARGPAAPGRDVAGAPAPAERGPGNGRVPTRRWRRLLLVAAAVLGVALLALATVAQLTPDTDTSVAEPTVSPTSAPATTTAAQPSRPAVPVTAAPTGPSLASATRTPASRTPSPRATSRTPSPTPPADPLVAMRLSIQEQVVAGQLSPDAAKDLHAKVDAIAKEITEGDTNSAEEQIKKLRDKLSELLRGGKLTADGYDALSADVDRIAAELP</sequence>
<dbReference type="EMBL" id="SHLD01000001">
    <property type="protein sequence ID" value="RZU72450.1"/>
    <property type="molecule type" value="Genomic_DNA"/>
</dbReference>
<dbReference type="PROSITE" id="PS00107">
    <property type="entry name" value="PROTEIN_KINASE_ATP"/>
    <property type="match status" value="1"/>
</dbReference>
<evidence type="ECO:0000256" key="12">
    <source>
        <dbReference type="SAM" id="Phobius"/>
    </source>
</evidence>
<dbReference type="InterPro" id="IPR054470">
    <property type="entry name" value="FIMAH_dom"/>
</dbReference>
<keyword evidence="12" id="KW-0472">Membrane</keyword>
<keyword evidence="6 9" id="KW-0067">ATP-binding</keyword>
<dbReference type="InterPro" id="IPR000719">
    <property type="entry name" value="Prot_kinase_dom"/>
</dbReference>
<keyword evidence="10" id="KW-0175">Coiled coil</keyword>
<feature type="compositionally biased region" description="Low complexity" evidence="11">
    <location>
        <begin position="328"/>
        <end position="337"/>
    </location>
</feature>
<keyword evidence="5 14" id="KW-0418">Kinase</keyword>
<feature type="compositionally biased region" description="Low complexity" evidence="11">
    <location>
        <begin position="383"/>
        <end position="436"/>
    </location>
</feature>
<dbReference type="Gene3D" id="1.10.510.10">
    <property type="entry name" value="Transferase(Phosphotransferase) domain 1"/>
    <property type="match status" value="1"/>
</dbReference>
<evidence type="ECO:0000256" key="9">
    <source>
        <dbReference type="PROSITE-ProRule" id="PRU10141"/>
    </source>
</evidence>
<evidence type="ECO:0000259" key="13">
    <source>
        <dbReference type="PROSITE" id="PS50011"/>
    </source>
</evidence>
<evidence type="ECO:0000256" key="11">
    <source>
        <dbReference type="SAM" id="MobiDB-lite"/>
    </source>
</evidence>
<accession>A0A4Q8B4H1</accession>
<proteinExistence type="predicted"/>
<keyword evidence="12" id="KW-0812">Transmembrane</keyword>
<dbReference type="SUPFAM" id="SSF56112">
    <property type="entry name" value="Protein kinase-like (PK-like)"/>
    <property type="match status" value="1"/>
</dbReference>
<organism evidence="14 15">
    <name type="scientific">Micromonospora kangleipakensis</name>
    <dbReference type="NCBI Taxonomy" id="1077942"/>
    <lineage>
        <taxon>Bacteria</taxon>
        <taxon>Bacillati</taxon>
        <taxon>Actinomycetota</taxon>
        <taxon>Actinomycetes</taxon>
        <taxon>Micromonosporales</taxon>
        <taxon>Micromonosporaceae</taxon>
        <taxon>Micromonospora</taxon>
    </lineage>
</organism>
<evidence type="ECO:0000256" key="7">
    <source>
        <dbReference type="ARBA" id="ARBA00047899"/>
    </source>
</evidence>
<evidence type="ECO:0000256" key="4">
    <source>
        <dbReference type="ARBA" id="ARBA00022741"/>
    </source>
</evidence>
<dbReference type="PANTHER" id="PTHR43289:SF6">
    <property type="entry name" value="SERINE_THREONINE-PROTEIN KINASE NEKL-3"/>
    <property type="match status" value="1"/>
</dbReference>
<dbReference type="Pfam" id="PF00069">
    <property type="entry name" value="Pkinase"/>
    <property type="match status" value="1"/>
</dbReference>
<dbReference type="GO" id="GO:0004674">
    <property type="term" value="F:protein serine/threonine kinase activity"/>
    <property type="evidence" value="ECO:0007669"/>
    <property type="project" value="UniProtKB-KW"/>
</dbReference>
<dbReference type="Proteomes" id="UP000294114">
    <property type="component" value="Unassembled WGS sequence"/>
</dbReference>
<feature type="region of interest" description="Disordered" evidence="11">
    <location>
        <begin position="303"/>
        <end position="343"/>
    </location>
</feature>
<dbReference type="PROSITE" id="PS00108">
    <property type="entry name" value="PROTEIN_KINASE_ST"/>
    <property type="match status" value="1"/>
</dbReference>
<dbReference type="InterPro" id="IPR011009">
    <property type="entry name" value="Kinase-like_dom_sf"/>
</dbReference>
<evidence type="ECO:0000256" key="5">
    <source>
        <dbReference type="ARBA" id="ARBA00022777"/>
    </source>
</evidence>
<evidence type="ECO:0000256" key="8">
    <source>
        <dbReference type="ARBA" id="ARBA00048679"/>
    </source>
</evidence>
<dbReference type="InterPro" id="IPR017441">
    <property type="entry name" value="Protein_kinase_ATP_BS"/>
</dbReference>
<dbReference type="Gene3D" id="3.30.200.20">
    <property type="entry name" value="Phosphorylase Kinase, domain 1"/>
    <property type="match status" value="1"/>
</dbReference>
<feature type="region of interest" description="Disordered" evidence="11">
    <location>
        <begin position="376"/>
        <end position="444"/>
    </location>
</feature>
<keyword evidence="3" id="KW-0808">Transferase</keyword>
<dbReference type="FunFam" id="3.30.200.20:FF:000035">
    <property type="entry name" value="Serine/threonine protein kinase Stk1"/>
    <property type="match status" value="1"/>
</dbReference>
<protein>
    <recommendedName>
        <fullName evidence="1">non-specific serine/threonine protein kinase</fullName>
        <ecNumber evidence="1">2.7.11.1</ecNumber>
    </recommendedName>
</protein>
<dbReference type="SMART" id="SM00220">
    <property type="entry name" value="S_TKc"/>
    <property type="match status" value="1"/>
</dbReference>
<dbReference type="AlphaFoldDB" id="A0A4Q8B4H1"/>
<feature type="domain" description="Protein kinase" evidence="13">
    <location>
        <begin position="11"/>
        <end position="272"/>
    </location>
</feature>
<reference evidence="14 15" key="1">
    <citation type="submission" date="2019-02" db="EMBL/GenBank/DDBJ databases">
        <title>Sequencing the genomes of 1000 actinobacteria strains.</title>
        <authorList>
            <person name="Klenk H.-P."/>
        </authorList>
    </citation>
    <scope>NUCLEOTIDE SEQUENCE [LARGE SCALE GENOMIC DNA]</scope>
    <source>
        <strain evidence="14 15">DSM 45612</strain>
    </source>
</reference>
<evidence type="ECO:0000256" key="3">
    <source>
        <dbReference type="ARBA" id="ARBA00022679"/>
    </source>
</evidence>
<evidence type="ECO:0000313" key="15">
    <source>
        <dbReference type="Proteomes" id="UP000294114"/>
    </source>
</evidence>
<gene>
    <name evidence="14" type="ORF">EV384_0817</name>
</gene>
<evidence type="ECO:0000256" key="1">
    <source>
        <dbReference type="ARBA" id="ARBA00012513"/>
    </source>
</evidence>
<dbReference type="GO" id="GO:0005524">
    <property type="term" value="F:ATP binding"/>
    <property type="evidence" value="ECO:0007669"/>
    <property type="project" value="UniProtKB-UniRule"/>
</dbReference>
<evidence type="ECO:0000256" key="10">
    <source>
        <dbReference type="SAM" id="Coils"/>
    </source>
</evidence>
<keyword evidence="2" id="KW-0723">Serine/threonine-protein kinase</keyword>
<comment type="catalytic activity">
    <reaction evidence="8">
        <text>L-seryl-[protein] + ATP = O-phospho-L-seryl-[protein] + ADP + H(+)</text>
        <dbReference type="Rhea" id="RHEA:17989"/>
        <dbReference type="Rhea" id="RHEA-COMP:9863"/>
        <dbReference type="Rhea" id="RHEA-COMP:11604"/>
        <dbReference type="ChEBI" id="CHEBI:15378"/>
        <dbReference type="ChEBI" id="CHEBI:29999"/>
        <dbReference type="ChEBI" id="CHEBI:30616"/>
        <dbReference type="ChEBI" id="CHEBI:83421"/>
        <dbReference type="ChEBI" id="CHEBI:456216"/>
        <dbReference type="EC" id="2.7.11.1"/>
    </reaction>
</comment>
<feature type="binding site" evidence="9">
    <location>
        <position position="40"/>
    </location>
    <ligand>
        <name>ATP</name>
        <dbReference type="ChEBI" id="CHEBI:30616"/>
    </ligand>
</feature>
<evidence type="ECO:0000313" key="14">
    <source>
        <dbReference type="EMBL" id="RZU72450.1"/>
    </source>
</evidence>
<evidence type="ECO:0000256" key="2">
    <source>
        <dbReference type="ARBA" id="ARBA00022527"/>
    </source>
</evidence>
<keyword evidence="12" id="KW-1133">Transmembrane helix</keyword>
<dbReference type="FunFam" id="1.10.510.10:FF:000021">
    <property type="entry name" value="Serine/threonine protein kinase"/>
    <property type="match status" value="1"/>
</dbReference>
<feature type="coiled-coil region" evidence="10">
    <location>
        <begin position="478"/>
        <end position="505"/>
    </location>
</feature>
<dbReference type="GO" id="GO:0045717">
    <property type="term" value="P:negative regulation of fatty acid biosynthetic process"/>
    <property type="evidence" value="ECO:0007669"/>
    <property type="project" value="UniProtKB-ARBA"/>
</dbReference>
<dbReference type="PANTHER" id="PTHR43289">
    <property type="entry name" value="MITOGEN-ACTIVATED PROTEIN KINASE KINASE KINASE 20-RELATED"/>
    <property type="match status" value="1"/>
</dbReference>
<dbReference type="CDD" id="cd14014">
    <property type="entry name" value="STKc_PknB_like"/>
    <property type="match status" value="1"/>
</dbReference>